<feature type="transmembrane region" description="Helical" evidence="1">
    <location>
        <begin position="28"/>
        <end position="50"/>
    </location>
</feature>
<reference evidence="2" key="2">
    <citation type="submission" date="2015-06" db="UniProtKB">
        <authorList>
            <consortium name="EnsemblMetazoa"/>
        </authorList>
    </citation>
    <scope>IDENTIFICATION</scope>
</reference>
<dbReference type="Proteomes" id="UP000015104">
    <property type="component" value="Unassembled WGS sequence"/>
</dbReference>
<protein>
    <submittedName>
        <fullName evidence="2">Uncharacterized protein</fullName>
    </submittedName>
</protein>
<dbReference type="EnsemblMetazoa" id="tetur36g00840.1">
    <property type="protein sequence ID" value="tetur36g00840.1"/>
    <property type="gene ID" value="tetur36g00840"/>
</dbReference>
<evidence type="ECO:0000313" key="2">
    <source>
        <dbReference type="EnsemblMetazoa" id="tetur36g00840.1"/>
    </source>
</evidence>
<evidence type="ECO:0000256" key="1">
    <source>
        <dbReference type="SAM" id="Phobius"/>
    </source>
</evidence>
<dbReference type="EMBL" id="CAEY01001042">
    <property type="status" value="NOT_ANNOTATED_CDS"/>
    <property type="molecule type" value="Genomic_DNA"/>
</dbReference>
<keyword evidence="1" id="KW-0472">Membrane</keyword>
<organism evidence="2 3">
    <name type="scientific">Tetranychus urticae</name>
    <name type="common">Two-spotted spider mite</name>
    <dbReference type="NCBI Taxonomy" id="32264"/>
    <lineage>
        <taxon>Eukaryota</taxon>
        <taxon>Metazoa</taxon>
        <taxon>Ecdysozoa</taxon>
        <taxon>Arthropoda</taxon>
        <taxon>Chelicerata</taxon>
        <taxon>Arachnida</taxon>
        <taxon>Acari</taxon>
        <taxon>Acariformes</taxon>
        <taxon>Trombidiformes</taxon>
        <taxon>Prostigmata</taxon>
        <taxon>Eleutherengona</taxon>
        <taxon>Raphignathae</taxon>
        <taxon>Tetranychoidea</taxon>
        <taxon>Tetranychidae</taxon>
        <taxon>Tetranychus</taxon>
    </lineage>
</organism>
<reference evidence="3" key="1">
    <citation type="submission" date="2011-08" db="EMBL/GenBank/DDBJ databases">
        <authorList>
            <person name="Rombauts S."/>
        </authorList>
    </citation>
    <scope>NUCLEOTIDE SEQUENCE</scope>
    <source>
        <strain evidence="3">London</strain>
    </source>
</reference>
<dbReference type="HOGENOM" id="CLU_3089856_0_0_1"/>
<proteinExistence type="predicted"/>
<dbReference type="AlphaFoldDB" id="T1L3R4"/>
<evidence type="ECO:0000313" key="3">
    <source>
        <dbReference type="Proteomes" id="UP000015104"/>
    </source>
</evidence>
<accession>T1L3R4</accession>
<sequence length="52" mass="6155">MKSISYSYSVYLIFSYRYTKFQKDTEKVFINNTLTALVLVLLVFFHPILIVS</sequence>
<keyword evidence="1" id="KW-0812">Transmembrane</keyword>
<keyword evidence="3" id="KW-1185">Reference proteome</keyword>
<keyword evidence="1" id="KW-1133">Transmembrane helix</keyword>
<name>T1L3R4_TETUR</name>